<reference evidence="1 2" key="1">
    <citation type="journal article" date="2018" name="Sci. Rep.">
        <title>Genomic signatures of local adaptation to the degree of environmental predictability in rotifers.</title>
        <authorList>
            <person name="Franch-Gras L."/>
            <person name="Hahn C."/>
            <person name="Garcia-Roger E.M."/>
            <person name="Carmona M.J."/>
            <person name="Serra M."/>
            <person name="Gomez A."/>
        </authorList>
    </citation>
    <scope>NUCLEOTIDE SEQUENCE [LARGE SCALE GENOMIC DNA]</scope>
    <source>
        <strain evidence="1">HYR1</strain>
    </source>
</reference>
<keyword evidence="2" id="KW-1185">Reference proteome</keyword>
<evidence type="ECO:0000313" key="2">
    <source>
        <dbReference type="Proteomes" id="UP000276133"/>
    </source>
</evidence>
<comment type="caution">
    <text evidence="1">The sequence shown here is derived from an EMBL/GenBank/DDBJ whole genome shotgun (WGS) entry which is preliminary data.</text>
</comment>
<dbReference type="EMBL" id="REGN01005098">
    <property type="protein sequence ID" value="RNA14861.1"/>
    <property type="molecule type" value="Genomic_DNA"/>
</dbReference>
<organism evidence="1 2">
    <name type="scientific">Brachionus plicatilis</name>
    <name type="common">Marine rotifer</name>
    <name type="synonym">Brachionus muelleri</name>
    <dbReference type="NCBI Taxonomy" id="10195"/>
    <lineage>
        <taxon>Eukaryota</taxon>
        <taxon>Metazoa</taxon>
        <taxon>Spiralia</taxon>
        <taxon>Gnathifera</taxon>
        <taxon>Rotifera</taxon>
        <taxon>Eurotatoria</taxon>
        <taxon>Monogononta</taxon>
        <taxon>Pseudotrocha</taxon>
        <taxon>Ploima</taxon>
        <taxon>Brachionidae</taxon>
        <taxon>Brachionus</taxon>
    </lineage>
</organism>
<protein>
    <submittedName>
        <fullName evidence="1">Uncharacterized protein</fullName>
    </submittedName>
</protein>
<proteinExistence type="predicted"/>
<accession>A0A3M7QUU5</accession>
<sequence>MVQKCVVTKLNIRHHETLYFPNLFLTKEPIFNCIKNNLKNLIDILLDFSFQLFGYLTMEQDLIVLDLEIPVKPVFMDT</sequence>
<evidence type="ECO:0000313" key="1">
    <source>
        <dbReference type="EMBL" id="RNA14861.1"/>
    </source>
</evidence>
<name>A0A3M7QUU5_BRAPC</name>
<dbReference type="Proteomes" id="UP000276133">
    <property type="component" value="Unassembled WGS sequence"/>
</dbReference>
<gene>
    <name evidence="1" type="ORF">BpHYR1_030007</name>
</gene>
<dbReference type="AlphaFoldDB" id="A0A3M7QUU5"/>